<dbReference type="InterPro" id="IPR038718">
    <property type="entry name" value="SNF2-like_sf"/>
</dbReference>
<gene>
    <name evidence="7" type="ORF">EV688_12015</name>
</gene>
<keyword evidence="3" id="KW-0862">Zinc</keyword>
<dbReference type="Proteomes" id="UP000294980">
    <property type="component" value="Unassembled WGS sequence"/>
</dbReference>
<sequence length="1049" mass="118173">MHFNHRHIENMVSASTLKRGKAYYLQGRVNLVSVMQDTIVAEVQGSGRHIYTTYLYMEHGDLYADCSCPVTHDCKHGVATAFAWLADGASTTRAPSPLDAWFDKLQEQHSADPAAPQPARHHLLYTLRWGAGHTDLDVHKAYLRKDGQWSQMQRYNADAGYLGYFRPDFMHAEDETLLELLRPFRHSYGYRLQNDVGGRALQKALHTGRLHVEHFPQALVRGPQRRALWHWGELKDGMQLQCQPEGLEEWHIINTEPPHYVDPARGEVGLLDGPLPSRLLCLLQDMPPVPREQMTRVALQLRQHFDREQLPLPEEPEVTDVDTPVPQLTLVAADSRDGIRVPGLLLDFHYGPVRVSPDYVKQDATDTLHEIDGHSWRVQRDWEQETAFCDRVADLGLALDPGIGSWSHVWLPDVAAHVGEILPFWRRLEANRFPELQAAGWHIDTDPSYSLPTEPVQVDTILRDGERHWFDFELKLSAGNRQLSTDAVVGAWLEMGAPEEFMLPHESGWLEIDTRSLRALRDLIESLFGEHSLNGPLPLPAFRAAQLPGPDILEDRGAPLTRKLAQQLREFQGLQPVPASPQLQATLRPYQQQGLDWLYFLFSHGFGGILADDMGLGKTVQTLALVQHLKDCGELTGPALILAPTSVAGNWLREIEGFCPGLRSLLIHGPTRHGSFARIAGVDIVITTYPLLLRDHEQYAEHAFSLLVLDEAQVVKNPGTKLARRVRSIRAGCRLCLTGTPLENHLGELWALMDVALPGLLGGQQAFRQQFRLPIEERGDRERQLQLATRVAPFLLRRTKAEVATELQPKTELVQYVELAGQQRALYESIRMSMQKRIRQLVARQGMARSHIQFLDALLKLRQACIDPRLVKLDKAADIRESAKLAWLRENLPQLVEEGRRLLVFSQFTQVLSLVEEELKPLHIAYSKLTGQTRKRQEAIDRFQNGDVPVFLISLKAGGSGLNLTAADVVIHLDPWWNPAVEAQASDRAYRIGQDKPVFVYKLIAADTVEERIQTLQAQKRALADTLFSDTGAAGLPQDGESLLALLEP</sequence>
<evidence type="ECO:0000313" key="8">
    <source>
        <dbReference type="Proteomes" id="UP000294980"/>
    </source>
</evidence>
<dbReference type="GO" id="GO:0004386">
    <property type="term" value="F:helicase activity"/>
    <property type="evidence" value="ECO:0007669"/>
    <property type="project" value="UniProtKB-KW"/>
</dbReference>
<dbReference type="SMART" id="SM00487">
    <property type="entry name" value="DEXDc"/>
    <property type="match status" value="1"/>
</dbReference>
<evidence type="ECO:0000313" key="7">
    <source>
        <dbReference type="EMBL" id="TCO71861.1"/>
    </source>
</evidence>
<dbReference type="InterPro" id="IPR001650">
    <property type="entry name" value="Helicase_C-like"/>
</dbReference>
<evidence type="ECO:0000256" key="3">
    <source>
        <dbReference type="PROSITE-ProRule" id="PRU00325"/>
    </source>
</evidence>
<evidence type="ECO:0000259" key="4">
    <source>
        <dbReference type="PROSITE" id="PS50966"/>
    </source>
</evidence>
<evidence type="ECO:0000259" key="5">
    <source>
        <dbReference type="PROSITE" id="PS51192"/>
    </source>
</evidence>
<keyword evidence="3" id="KW-0479">Metal-binding</keyword>
<dbReference type="Gene3D" id="3.40.50.300">
    <property type="entry name" value="P-loop containing nucleotide triphosphate hydrolases"/>
    <property type="match status" value="1"/>
</dbReference>
<dbReference type="CDD" id="cd18793">
    <property type="entry name" value="SF2_C_SNF"/>
    <property type="match status" value="1"/>
</dbReference>
<organism evidence="7 8">
    <name type="scientific">Chromatocurvus halotolerans</name>
    <dbReference type="NCBI Taxonomy" id="1132028"/>
    <lineage>
        <taxon>Bacteria</taxon>
        <taxon>Pseudomonadati</taxon>
        <taxon>Pseudomonadota</taxon>
        <taxon>Gammaproteobacteria</taxon>
        <taxon>Cellvibrionales</taxon>
        <taxon>Halieaceae</taxon>
        <taxon>Chromatocurvus</taxon>
    </lineage>
</organism>
<keyword evidence="3" id="KW-0863">Zinc-finger</keyword>
<dbReference type="Gene3D" id="3.40.50.10810">
    <property type="entry name" value="Tandem AAA-ATPase domain"/>
    <property type="match status" value="1"/>
</dbReference>
<dbReference type="Pfam" id="PF00176">
    <property type="entry name" value="SNF2-rel_dom"/>
    <property type="match status" value="1"/>
</dbReference>
<dbReference type="OrthoDB" id="9760715at2"/>
<comment type="caution">
    <text evidence="7">The sequence shown here is derived from an EMBL/GenBank/DDBJ whole genome shotgun (WGS) entry which is preliminary data.</text>
</comment>
<dbReference type="GO" id="GO:0005524">
    <property type="term" value="F:ATP binding"/>
    <property type="evidence" value="ECO:0007669"/>
    <property type="project" value="InterPro"/>
</dbReference>
<dbReference type="SMART" id="SM00490">
    <property type="entry name" value="HELICc"/>
    <property type="match status" value="1"/>
</dbReference>
<evidence type="ECO:0000259" key="6">
    <source>
        <dbReference type="PROSITE" id="PS51194"/>
    </source>
</evidence>
<dbReference type="Pfam" id="PF00271">
    <property type="entry name" value="Helicase_C"/>
    <property type="match status" value="1"/>
</dbReference>
<keyword evidence="8" id="KW-1185">Reference proteome</keyword>
<keyword evidence="2 7" id="KW-0067">ATP-binding</keyword>
<dbReference type="CDD" id="cd18012">
    <property type="entry name" value="DEXQc_arch_SWI2_SNF2"/>
    <property type="match status" value="1"/>
</dbReference>
<evidence type="ECO:0000256" key="1">
    <source>
        <dbReference type="ARBA" id="ARBA00022801"/>
    </source>
</evidence>
<reference evidence="7 8" key="1">
    <citation type="submission" date="2019-03" db="EMBL/GenBank/DDBJ databases">
        <title>Genomic Encyclopedia of Type Strains, Phase IV (KMG-IV): sequencing the most valuable type-strain genomes for metagenomic binning, comparative biology and taxonomic classification.</title>
        <authorList>
            <person name="Goeker M."/>
        </authorList>
    </citation>
    <scope>NUCLEOTIDE SEQUENCE [LARGE SCALE GENOMIC DNA]</scope>
    <source>
        <strain evidence="7 8">DSM 23344</strain>
    </source>
</reference>
<dbReference type="EMBL" id="SLWX01000020">
    <property type="protein sequence ID" value="TCO71861.1"/>
    <property type="molecule type" value="Genomic_DNA"/>
</dbReference>
<protein>
    <submittedName>
        <fullName evidence="7">SNF2 family DNA or RNA helicase</fullName>
    </submittedName>
</protein>
<keyword evidence="2 7" id="KW-0547">Nucleotide-binding</keyword>
<feature type="domain" description="SWIM-type" evidence="4">
    <location>
        <begin position="51"/>
        <end position="85"/>
    </location>
</feature>
<dbReference type="GO" id="GO:0016787">
    <property type="term" value="F:hydrolase activity"/>
    <property type="evidence" value="ECO:0007669"/>
    <property type="project" value="UniProtKB-KW"/>
</dbReference>
<dbReference type="RefSeq" id="WP_117319452.1">
    <property type="nucleotide sequence ID" value="NZ_QQSW01000026.1"/>
</dbReference>
<feature type="domain" description="Helicase ATP-binding" evidence="5">
    <location>
        <begin position="599"/>
        <end position="759"/>
    </location>
</feature>
<dbReference type="PROSITE" id="PS50966">
    <property type="entry name" value="ZF_SWIM"/>
    <property type="match status" value="1"/>
</dbReference>
<dbReference type="InterPro" id="IPR000330">
    <property type="entry name" value="SNF2_N"/>
</dbReference>
<dbReference type="InterPro" id="IPR014001">
    <property type="entry name" value="Helicase_ATP-bd"/>
</dbReference>
<keyword evidence="2 7" id="KW-0347">Helicase</keyword>
<proteinExistence type="predicted"/>
<evidence type="ECO:0000256" key="2">
    <source>
        <dbReference type="ARBA" id="ARBA00022806"/>
    </source>
</evidence>
<name>A0A4R2KE27_9GAMM</name>
<dbReference type="InterPro" id="IPR049730">
    <property type="entry name" value="SNF2/RAD54-like_C"/>
</dbReference>
<accession>A0A4R2KE27</accession>
<dbReference type="PROSITE" id="PS51192">
    <property type="entry name" value="HELICASE_ATP_BIND_1"/>
    <property type="match status" value="1"/>
</dbReference>
<keyword evidence="1" id="KW-0378">Hydrolase</keyword>
<dbReference type="InterPro" id="IPR007527">
    <property type="entry name" value="Znf_SWIM"/>
</dbReference>
<dbReference type="GO" id="GO:0008270">
    <property type="term" value="F:zinc ion binding"/>
    <property type="evidence" value="ECO:0007669"/>
    <property type="project" value="UniProtKB-KW"/>
</dbReference>
<dbReference type="InterPro" id="IPR027417">
    <property type="entry name" value="P-loop_NTPase"/>
</dbReference>
<dbReference type="AlphaFoldDB" id="A0A4R2KE27"/>
<dbReference type="SUPFAM" id="SSF52540">
    <property type="entry name" value="P-loop containing nucleoside triphosphate hydrolases"/>
    <property type="match status" value="2"/>
</dbReference>
<dbReference type="PROSITE" id="PS51194">
    <property type="entry name" value="HELICASE_CTER"/>
    <property type="match status" value="1"/>
</dbReference>
<feature type="domain" description="Helicase C-terminal" evidence="6">
    <location>
        <begin position="891"/>
        <end position="1044"/>
    </location>
</feature>
<dbReference type="PANTHER" id="PTHR10799">
    <property type="entry name" value="SNF2/RAD54 HELICASE FAMILY"/>
    <property type="match status" value="1"/>
</dbReference>